<comment type="caution">
    <text evidence="2">The sequence shown here is derived from an EMBL/GenBank/DDBJ whole genome shotgun (WGS) entry which is preliminary data.</text>
</comment>
<evidence type="ECO:0000313" key="3">
    <source>
        <dbReference type="Proteomes" id="UP001281761"/>
    </source>
</evidence>
<feature type="compositionally biased region" description="Basic and acidic residues" evidence="1">
    <location>
        <begin position="68"/>
        <end position="79"/>
    </location>
</feature>
<evidence type="ECO:0000313" key="2">
    <source>
        <dbReference type="EMBL" id="KAK2948656.1"/>
    </source>
</evidence>
<feature type="region of interest" description="Disordered" evidence="1">
    <location>
        <begin position="28"/>
        <end position="56"/>
    </location>
</feature>
<dbReference type="Proteomes" id="UP001281761">
    <property type="component" value="Unassembled WGS sequence"/>
</dbReference>
<protein>
    <submittedName>
        <fullName evidence="2">Uncharacterized protein</fullName>
    </submittedName>
</protein>
<feature type="region of interest" description="Disordered" evidence="1">
    <location>
        <begin position="1"/>
        <end position="20"/>
    </location>
</feature>
<organism evidence="2 3">
    <name type="scientific">Blattamonas nauphoetae</name>
    <dbReference type="NCBI Taxonomy" id="2049346"/>
    <lineage>
        <taxon>Eukaryota</taxon>
        <taxon>Metamonada</taxon>
        <taxon>Preaxostyla</taxon>
        <taxon>Oxymonadida</taxon>
        <taxon>Blattamonas</taxon>
    </lineage>
</organism>
<sequence>MDQEVALLSGTGLACGEEKKEETIQVLQFRANHDEDDTRPSSLNSPNPTLSPPFAFLRPDEASVKIKEKANSEDKEKLTGDGVSWSPLRQTEQTQRSPDEDDAAMQAPVHCLHPIQPHQPRPTQPLMLNLESCSPVDESGVDENGMGRLLSGGIKTALHRQHLLTRQRIVRQPHLS</sequence>
<gene>
    <name evidence="2" type="ORF">BLNAU_16397</name>
</gene>
<evidence type="ECO:0000256" key="1">
    <source>
        <dbReference type="SAM" id="MobiDB-lite"/>
    </source>
</evidence>
<feature type="region of interest" description="Disordered" evidence="1">
    <location>
        <begin position="68"/>
        <end position="103"/>
    </location>
</feature>
<keyword evidence="3" id="KW-1185">Reference proteome</keyword>
<dbReference type="EMBL" id="JARBJD010000171">
    <property type="protein sequence ID" value="KAK2948656.1"/>
    <property type="molecule type" value="Genomic_DNA"/>
</dbReference>
<proteinExistence type="predicted"/>
<accession>A0ABQ9XEC4</accession>
<reference evidence="2 3" key="1">
    <citation type="journal article" date="2022" name="bioRxiv">
        <title>Genomics of Preaxostyla Flagellates Illuminates Evolutionary Transitions and the Path Towards Mitochondrial Loss.</title>
        <authorList>
            <person name="Novak L.V.F."/>
            <person name="Treitli S.C."/>
            <person name="Pyrih J."/>
            <person name="Halakuc P."/>
            <person name="Pipaliya S.V."/>
            <person name="Vacek V."/>
            <person name="Brzon O."/>
            <person name="Soukal P."/>
            <person name="Eme L."/>
            <person name="Dacks J.B."/>
            <person name="Karnkowska A."/>
            <person name="Elias M."/>
            <person name="Hampl V."/>
        </authorList>
    </citation>
    <scope>NUCLEOTIDE SEQUENCE [LARGE SCALE GENOMIC DNA]</scope>
    <source>
        <strain evidence="2">NAU3</strain>
        <tissue evidence="2">Gut</tissue>
    </source>
</reference>
<name>A0ABQ9XEC4_9EUKA</name>
<feature type="compositionally biased region" description="Polar residues" evidence="1">
    <location>
        <begin position="87"/>
        <end position="96"/>
    </location>
</feature>